<gene>
    <name evidence="2" type="ORF">EZS27_043706</name>
</gene>
<name>A0A5J4P5G7_9ZZZZ</name>
<dbReference type="InterPro" id="IPR049514">
    <property type="entry name" value="Fic-like_C"/>
</dbReference>
<feature type="domain" description="Filamentation induced by cAMP protein Fic-like C-terminal" evidence="1">
    <location>
        <begin position="16"/>
        <end position="74"/>
    </location>
</feature>
<proteinExistence type="predicted"/>
<dbReference type="EMBL" id="SNRY01011343">
    <property type="protein sequence ID" value="KAA6304646.1"/>
    <property type="molecule type" value="Genomic_DNA"/>
</dbReference>
<dbReference type="AlphaFoldDB" id="A0A5J4P5G7"/>
<reference evidence="2" key="1">
    <citation type="submission" date="2019-03" db="EMBL/GenBank/DDBJ databases">
        <title>Single cell metagenomics reveals metabolic interactions within the superorganism composed of flagellate Streblomastix strix and complex community of Bacteroidetes bacteria on its surface.</title>
        <authorList>
            <person name="Treitli S.C."/>
            <person name="Kolisko M."/>
            <person name="Husnik F."/>
            <person name="Keeling P."/>
            <person name="Hampl V."/>
        </authorList>
    </citation>
    <scope>NUCLEOTIDE SEQUENCE</scope>
    <source>
        <strain evidence="2">STM</strain>
    </source>
</reference>
<comment type="caution">
    <text evidence="2">The sequence shown here is derived from an EMBL/GenBank/DDBJ whole genome shotgun (WGS) entry which is preliminary data.</text>
</comment>
<sequence length="78" mass="9218">LEQLGQRSNSKDDIIDIILELCKWKALTLNQLSDLMERKDKKYLKNNYVTPLRIQGKLEYTIPEMPNHPKQAYRTVNT</sequence>
<evidence type="ECO:0000313" key="2">
    <source>
        <dbReference type="EMBL" id="KAA6304646.1"/>
    </source>
</evidence>
<feature type="non-terminal residue" evidence="2">
    <location>
        <position position="1"/>
    </location>
</feature>
<evidence type="ECO:0000259" key="1">
    <source>
        <dbReference type="Pfam" id="PF21247"/>
    </source>
</evidence>
<accession>A0A5J4P5G7</accession>
<dbReference type="Pfam" id="PF21247">
    <property type="entry name" value="Fic-like_C"/>
    <property type="match status" value="1"/>
</dbReference>
<protein>
    <recommendedName>
        <fullName evidence="1">Filamentation induced by cAMP protein Fic-like C-terminal domain-containing protein</fullName>
    </recommendedName>
</protein>
<organism evidence="2">
    <name type="scientific">termite gut metagenome</name>
    <dbReference type="NCBI Taxonomy" id="433724"/>
    <lineage>
        <taxon>unclassified sequences</taxon>
        <taxon>metagenomes</taxon>
        <taxon>organismal metagenomes</taxon>
    </lineage>
</organism>